<dbReference type="Proteomes" id="UP001408594">
    <property type="component" value="Unassembled WGS sequence"/>
</dbReference>
<keyword evidence="2" id="KW-1185">Reference proteome</keyword>
<evidence type="ECO:0000313" key="1">
    <source>
        <dbReference type="EMBL" id="GAA5524967.1"/>
    </source>
</evidence>
<name>A0ABP9WP48_9GAMM</name>
<proteinExistence type="predicted"/>
<evidence type="ECO:0008006" key="3">
    <source>
        <dbReference type="Google" id="ProtNLM"/>
    </source>
</evidence>
<dbReference type="EMBL" id="BAABRT010000010">
    <property type="protein sequence ID" value="GAA5524967.1"/>
    <property type="molecule type" value="Genomic_DNA"/>
</dbReference>
<comment type="caution">
    <text evidence="1">The sequence shown here is derived from an EMBL/GenBank/DDBJ whole genome shotgun (WGS) entry which is preliminary data.</text>
</comment>
<dbReference type="RefSeq" id="WP_345550267.1">
    <property type="nucleotide sequence ID" value="NZ_BAABRT010000010.1"/>
</dbReference>
<organism evidence="1 2">
    <name type="scientific">Microbulbifer aestuariivivens</name>
    <dbReference type="NCBI Taxonomy" id="1908308"/>
    <lineage>
        <taxon>Bacteria</taxon>
        <taxon>Pseudomonadati</taxon>
        <taxon>Pseudomonadota</taxon>
        <taxon>Gammaproteobacteria</taxon>
        <taxon>Cellvibrionales</taxon>
        <taxon>Microbulbiferaceae</taxon>
        <taxon>Microbulbifer</taxon>
    </lineage>
</organism>
<protein>
    <recommendedName>
        <fullName evidence="3">Porin</fullName>
    </recommendedName>
</protein>
<reference evidence="1 2" key="1">
    <citation type="submission" date="2024-02" db="EMBL/GenBank/DDBJ databases">
        <title>Microbulbifer aestuariivivens NBRC 112533.</title>
        <authorList>
            <person name="Ichikawa N."/>
            <person name="Katano-Makiyama Y."/>
            <person name="Hidaka K."/>
        </authorList>
    </citation>
    <scope>NUCLEOTIDE SEQUENCE [LARGE SCALE GENOMIC DNA]</scope>
    <source>
        <strain evidence="1 2">NBRC 112533</strain>
    </source>
</reference>
<accession>A0ABP9WP48</accession>
<evidence type="ECO:0000313" key="2">
    <source>
        <dbReference type="Proteomes" id="UP001408594"/>
    </source>
</evidence>
<gene>
    <name evidence="1" type="ORF">Maes01_01527</name>
</gene>
<sequence>MALLQVEVPAQGNYERKLERTYVSALTSQAVESVDQPENFSLGLSAPDDASTALPSEPMTLAYKQPRQSGNFYQAKGGNTATASDLARLNEAAWKTKMDWPGSFPFFGTKTRAQLSGFVKFDAIHDNNAITTPTAFVTAKIVVDDPTAAEGADGQTHFSVQASRINFETRTPVSDHVLTTHISIDNYADYASSVAKLRLRSAFGRVTNVLLGGDILFGQHFSTVTDLSALPNTLDFEGPSAFYGLRVPMLRWTRKLREDFTFDLAMETPNNHSFINAQSAAEWPDIITALSWQRKKRIELKGSLLYRDLRAAVDDIQQLDPSESGTASANGWGVSLSGRIHMPEPIEQDFWTFWVLKGQGIGSKLNDLPPDAIYDTDTNQLKALPANGFIASYQHWWNTKFYSVASYSVLDIDNTRFQADNAYGQGKYGSFNIVWTPIHNWLLGVEALRGSRENKDGQDAHVTRFQFSTRLTF</sequence>
<dbReference type="SUPFAM" id="SSF56935">
    <property type="entry name" value="Porins"/>
    <property type="match status" value="1"/>
</dbReference>